<dbReference type="InterPro" id="IPR006600">
    <property type="entry name" value="HTH_CenpB_DNA-bd_dom"/>
</dbReference>
<feature type="non-terminal residue" evidence="4">
    <location>
        <position position="1"/>
    </location>
</feature>
<dbReference type="PROSITE" id="PS51253">
    <property type="entry name" value="HTH_CENPB"/>
    <property type="match status" value="1"/>
</dbReference>
<dbReference type="Proteomes" id="UP000789396">
    <property type="component" value="Unassembled WGS sequence"/>
</dbReference>
<gene>
    <name evidence="4" type="ORF">RFULGI_LOCUS131</name>
</gene>
<dbReference type="Pfam" id="PF03221">
    <property type="entry name" value="HTH_Tnp_Tc5"/>
    <property type="match status" value="1"/>
</dbReference>
<dbReference type="Gene3D" id="1.10.10.60">
    <property type="entry name" value="Homeodomain-like"/>
    <property type="match status" value="2"/>
</dbReference>
<evidence type="ECO:0000313" key="4">
    <source>
        <dbReference type="EMBL" id="CAG8449113.1"/>
    </source>
</evidence>
<dbReference type="PANTHER" id="PTHR19303">
    <property type="entry name" value="TRANSPOSON"/>
    <property type="match status" value="1"/>
</dbReference>
<dbReference type="InterPro" id="IPR050863">
    <property type="entry name" value="CenT-Element_Derived"/>
</dbReference>
<name>A0A9N8YU03_9GLOM</name>
<sequence length="432" mass="49290">MTEFSGSLVDESLDSELSIGGSLVSRLPANSDMTAQALASKKRTLNDKDTNKASGQATKTAQKAEICQLRKSNFTQLELANKFNIGESTVSKILKQQNYWLSIDSNSKKAKSKRDRSAKYPQLEEILSLWILKAEAHHQTITGAIIQRKAFQFAEQLHIDNFEGSEGWLANFKKRFHIKEYMKQEEGASAPINDLSHYHDKLKDVIKNYHPWDIYNCDETAGRKILLLMDQASPHSLEEGFVPSNIKIYYFPSNTTAYLQSCEAGIIWSFKTHYHKLFCENRIIAYEETIESGEDAPDYELIDLTLPRPQLEAANLNPTDFLPITSPMQANDFINIDNSVETDIMPSDAEIINTVLDRDCDEDEDKEPEVHISYKEVITNINNILCFINQENRFSIDGSFIQKLSSFKKDVVRDSIAKKKTNNTRFIYARLM</sequence>
<dbReference type="PANTHER" id="PTHR19303:SF73">
    <property type="entry name" value="PROTEIN PDC2"/>
    <property type="match status" value="1"/>
</dbReference>
<dbReference type="GO" id="GO:0003677">
    <property type="term" value="F:DNA binding"/>
    <property type="evidence" value="ECO:0007669"/>
    <property type="project" value="UniProtKB-KW"/>
</dbReference>
<dbReference type="Pfam" id="PF03184">
    <property type="entry name" value="DDE_1"/>
    <property type="match status" value="1"/>
</dbReference>
<feature type="domain" description="HTH CENPB-type" evidence="3">
    <location>
        <begin position="111"/>
        <end position="182"/>
    </location>
</feature>
<dbReference type="AlphaFoldDB" id="A0A9N8YU03"/>
<dbReference type="EMBL" id="CAJVPZ010000014">
    <property type="protein sequence ID" value="CAG8449113.1"/>
    <property type="molecule type" value="Genomic_DNA"/>
</dbReference>
<dbReference type="GO" id="GO:0005634">
    <property type="term" value="C:nucleus"/>
    <property type="evidence" value="ECO:0007669"/>
    <property type="project" value="TreeGrafter"/>
</dbReference>
<dbReference type="InterPro" id="IPR009057">
    <property type="entry name" value="Homeodomain-like_sf"/>
</dbReference>
<protein>
    <submittedName>
        <fullName evidence="4">15625_t:CDS:1</fullName>
    </submittedName>
</protein>
<dbReference type="OrthoDB" id="2434532at2759"/>
<evidence type="ECO:0000256" key="1">
    <source>
        <dbReference type="ARBA" id="ARBA00023125"/>
    </source>
</evidence>
<comment type="caution">
    <text evidence="4">The sequence shown here is derived from an EMBL/GenBank/DDBJ whole genome shotgun (WGS) entry which is preliminary data.</text>
</comment>
<keyword evidence="5" id="KW-1185">Reference proteome</keyword>
<reference evidence="4" key="1">
    <citation type="submission" date="2021-06" db="EMBL/GenBank/DDBJ databases">
        <authorList>
            <person name="Kallberg Y."/>
            <person name="Tangrot J."/>
            <person name="Rosling A."/>
        </authorList>
    </citation>
    <scope>NUCLEOTIDE SEQUENCE</scope>
    <source>
        <strain evidence="4">IN212</strain>
    </source>
</reference>
<dbReference type="SUPFAM" id="SSF46689">
    <property type="entry name" value="Homeodomain-like"/>
    <property type="match status" value="1"/>
</dbReference>
<evidence type="ECO:0000259" key="3">
    <source>
        <dbReference type="PROSITE" id="PS51253"/>
    </source>
</evidence>
<accession>A0A9N8YU03</accession>
<evidence type="ECO:0000256" key="2">
    <source>
        <dbReference type="SAM" id="MobiDB-lite"/>
    </source>
</evidence>
<proteinExistence type="predicted"/>
<dbReference type="SMART" id="SM00674">
    <property type="entry name" value="CENPB"/>
    <property type="match status" value="1"/>
</dbReference>
<evidence type="ECO:0000313" key="5">
    <source>
        <dbReference type="Proteomes" id="UP000789396"/>
    </source>
</evidence>
<keyword evidence="1" id="KW-0238">DNA-binding</keyword>
<feature type="region of interest" description="Disordered" evidence="2">
    <location>
        <begin position="37"/>
        <end position="57"/>
    </location>
</feature>
<organism evidence="4 5">
    <name type="scientific">Racocetra fulgida</name>
    <dbReference type="NCBI Taxonomy" id="60492"/>
    <lineage>
        <taxon>Eukaryota</taxon>
        <taxon>Fungi</taxon>
        <taxon>Fungi incertae sedis</taxon>
        <taxon>Mucoromycota</taxon>
        <taxon>Glomeromycotina</taxon>
        <taxon>Glomeromycetes</taxon>
        <taxon>Diversisporales</taxon>
        <taxon>Gigasporaceae</taxon>
        <taxon>Racocetra</taxon>
    </lineage>
</organism>
<dbReference type="InterPro" id="IPR004875">
    <property type="entry name" value="DDE_SF_endonuclease_dom"/>
</dbReference>